<dbReference type="PANTHER" id="PTHR43046">
    <property type="entry name" value="GDP-MANNOSE MANNOSYL HYDROLASE"/>
    <property type="match status" value="1"/>
</dbReference>
<dbReference type="SUPFAM" id="SSF55811">
    <property type="entry name" value="Nudix"/>
    <property type="match status" value="1"/>
</dbReference>
<dbReference type="InterPro" id="IPR015797">
    <property type="entry name" value="NUDIX_hydrolase-like_dom_sf"/>
</dbReference>
<dbReference type="InterPro" id="IPR000086">
    <property type="entry name" value="NUDIX_hydrolase_dom"/>
</dbReference>
<dbReference type="PROSITE" id="PS51462">
    <property type="entry name" value="NUDIX"/>
    <property type="match status" value="1"/>
</dbReference>
<dbReference type="Pfam" id="PF00293">
    <property type="entry name" value="NUDIX"/>
    <property type="match status" value="1"/>
</dbReference>
<name>A0A654CAK5_SPHMU</name>
<evidence type="ECO:0000259" key="3">
    <source>
        <dbReference type="PROSITE" id="PS51462"/>
    </source>
</evidence>
<accession>A0A654CAK5</accession>
<evidence type="ECO:0000256" key="1">
    <source>
        <dbReference type="ARBA" id="ARBA00001946"/>
    </source>
</evidence>
<evidence type="ECO:0000313" key="4">
    <source>
        <dbReference type="EMBL" id="VXC90259.1"/>
    </source>
</evidence>
<dbReference type="AlphaFoldDB" id="A0A654CAK5"/>
<feature type="domain" description="Nudix hydrolase" evidence="3">
    <location>
        <begin position="8"/>
        <end position="140"/>
    </location>
</feature>
<evidence type="ECO:0000256" key="2">
    <source>
        <dbReference type="ARBA" id="ARBA00022801"/>
    </source>
</evidence>
<sequence length="140" mass="15978">MDFNTTKKYLPTAGLVSIKEDKLLLAYSNNRKAWYLPGGKIDAGEEALQSLRREILEELNINLDPDKISYYCHITAPAYGLVPEVIMEQDCFLYPLTEQIEPSNEIGAVRYFSHQEYQEEPIQVIGVLHVFDKLKADGLI</sequence>
<dbReference type="Proteomes" id="UP000432350">
    <property type="component" value="Unassembled WGS sequence"/>
</dbReference>
<evidence type="ECO:0000313" key="5">
    <source>
        <dbReference type="Proteomes" id="UP000432350"/>
    </source>
</evidence>
<dbReference type="GO" id="GO:0016787">
    <property type="term" value="F:hydrolase activity"/>
    <property type="evidence" value="ECO:0007669"/>
    <property type="project" value="UniProtKB-KW"/>
</dbReference>
<dbReference type="Gene3D" id="3.90.79.10">
    <property type="entry name" value="Nucleoside Triphosphate Pyrophosphohydrolase"/>
    <property type="match status" value="1"/>
</dbReference>
<reference evidence="4 5" key="1">
    <citation type="submission" date="2019-10" db="EMBL/GenBank/DDBJ databases">
        <authorList>
            <person name="Karimi E."/>
        </authorList>
    </citation>
    <scope>NUCLEOTIDE SEQUENCE [LARGE SCALE GENOMIC DNA]</scope>
    <source>
        <strain evidence="4">Sphingobacterium sp. 8BC</strain>
    </source>
</reference>
<dbReference type="EMBL" id="CABWMV010000024">
    <property type="protein sequence ID" value="VXC90259.1"/>
    <property type="molecule type" value="Genomic_DNA"/>
</dbReference>
<proteinExistence type="predicted"/>
<protein>
    <submittedName>
        <fullName evidence="4">NUDIX domain</fullName>
    </submittedName>
</protein>
<comment type="cofactor">
    <cofactor evidence="1">
        <name>Mg(2+)</name>
        <dbReference type="ChEBI" id="CHEBI:18420"/>
    </cofactor>
</comment>
<dbReference type="RefSeq" id="WP_115049651.1">
    <property type="nucleotide sequence ID" value="NZ_CP068086.1"/>
</dbReference>
<organism evidence="4 5">
    <name type="scientific">Sphingobacterium multivorum</name>
    <dbReference type="NCBI Taxonomy" id="28454"/>
    <lineage>
        <taxon>Bacteria</taxon>
        <taxon>Pseudomonadati</taxon>
        <taxon>Bacteroidota</taxon>
        <taxon>Sphingobacteriia</taxon>
        <taxon>Sphingobacteriales</taxon>
        <taxon>Sphingobacteriaceae</taxon>
        <taxon>Sphingobacterium</taxon>
    </lineage>
</organism>
<keyword evidence="2" id="KW-0378">Hydrolase</keyword>
<gene>
    <name evidence="4" type="ORF">SPHINGO8BC_50777</name>
</gene>
<dbReference type="CDD" id="cd04690">
    <property type="entry name" value="NUDIX_Hydrolase"/>
    <property type="match status" value="1"/>
</dbReference>
<dbReference type="PANTHER" id="PTHR43046:SF2">
    <property type="entry name" value="8-OXO-DGTP DIPHOSPHATASE-RELATED"/>
    <property type="match status" value="1"/>
</dbReference>